<dbReference type="GO" id="GO:0061750">
    <property type="term" value="F:acid sphingomyelin phosphodiesterase activity"/>
    <property type="evidence" value="ECO:0007669"/>
    <property type="project" value="TreeGrafter"/>
</dbReference>
<dbReference type="InterPro" id="IPR045473">
    <property type="entry name" value="ASM_C"/>
</dbReference>
<dbReference type="GO" id="GO:0016020">
    <property type="term" value="C:membrane"/>
    <property type="evidence" value="ECO:0007669"/>
    <property type="project" value="GOC"/>
</dbReference>
<evidence type="ECO:0000256" key="1">
    <source>
        <dbReference type="ARBA" id="ARBA00022801"/>
    </source>
</evidence>
<keyword evidence="2" id="KW-0325">Glycoprotein</keyword>
<dbReference type="GO" id="GO:0005764">
    <property type="term" value="C:lysosome"/>
    <property type="evidence" value="ECO:0007669"/>
    <property type="project" value="TreeGrafter"/>
</dbReference>
<keyword evidence="4" id="KW-1185">Reference proteome</keyword>
<dbReference type="AlphaFoldDB" id="A0A1I7XVH7"/>
<name>A0A1I7XVH7_HETBA</name>
<keyword evidence="1" id="KW-0378">Hydrolase</keyword>
<dbReference type="GO" id="GO:0005615">
    <property type="term" value="C:extracellular space"/>
    <property type="evidence" value="ECO:0007669"/>
    <property type="project" value="TreeGrafter"/>
</dbReference>
<proteinExistence type="predicted"/>
<dbReference type="WBParaSite" id="Hba_21548">
    <property type="protein sequence ID" value="Hba_21548"/>
    <property type="gene ID" value="Hba_21548"/>
</dbReference>
<evidence type="ECO:0000313" key="4">
    <source>
        <dbReference type="Proteomes" id="UP000095283"/>
    </source>
</evidence>
<feature type="domain" description="Sphingomyelin phosphodiesterase C-terminal" evidence="3">
    <location>
        <begin position="2"/>
        <end position="103"/>
    </location>
</feature>
<dbReference type="Proteomes" id="UP000095283">
    <property type="component" value="Unplaced"/>
</dbReference>
<organism evidence="4 5">
    <name type="scientific">Heterorhabditis bacteriophora</name>
    <name type="common">Entomopathogenic nematode worm</name>
    <dbReference type="NCBI Taxonomy" id="37862"/>
    <lineage>
        <taxon>Eukaryota</taxon>
        <taxon>Metazoa</taxon>
        <taxon>Ecdysozoa</taxon>
        <taxon>Nematoda</taxon>
        <taxon>Chromadorea</taxon>
        <taxon>Rhabditida</taxon>
        <taxon>Rhabditina</taxon>
        <taxon>Rhabditomorpha</taxon>
        <taxon>Strongyloidea</taxon>
        <taxon>Heterorhabditidae</taxon>
        <taxon>Heterorhabditis</taxon>
    </lineage>
</organism>
<dbReference type="GO" id="GO:0046513">
    <property type="term" value="P:ceramide biosynthetic process"/>
    <property type="evidence" value="ECO:0007669"/>
    <property type="project" value="TreeGrafter"/>
</dbReference>
<dbReference type="GO" id="GO:0006685">
    <property type="term" value="P:sphingomyelin catabolic process"/>
    <property type="evidence" value="ECO:0007669"/>
    <property type="project" value="TreeGrafter"/>
</dbReference>
<protein>
    <submittedName>
        <fullName evidence="5">ASMase_C domain-containing protein</fullName>
    </submittedName>
</protein>
<evidence type="ECO:0000259" key="3">
    <source>
        <dbReference type="Pfam" id="PF19272"/>
    </source>
</evidence>
<dbReference type="PANTHER" id="PTHR10340">
    <property type="entry name" value="SPHINGOMYELIN PHOSPHODIESTERASE"/>
    <property type="match status" value="1"/>
</dbReference>
<dbReference type="PANTHER" id="PTHR10340:SF31">
    <property type="entry name" value="SPHINGOMYELIN PHOSPHODIESTERASE ASM-3-RELATED"/>
    <property type="match status" value="1"/>
</dbReference>
<evidence type="ECO:0000313" key="5">
    <source>
        <dbReference type="WBParaSite" id="Hba_21548"/>
    </source>
</evidence>
<dbReference type="Pfam" id="PF19272">
    <property type="entry name" value="ASMase_C"/>
    <property type="match status" value="1"/>
</dbReference>
<evidence type="ECO:0000256" key="2">
    <source>
        <dbReference type="ARBA" id="ARBA00023180"/>
    </source>
</evidence>
<sequence length="153" mass="18266">MQFLVAQLQVIDFEEWYFNITEADSNPSNPMWKQLYASVNQEYGLKSQVPSEWNNMIERMKTDDALFEKYRKNYYRRSKYDGVGSCDSNCRKGWMCNARKMHHSQKLCADLGGEQAKRSTYRKSIKPVFRNKQEIMKFYAKWRTTRANDKCPI</sequence>
<accession>A0A1I7XVH7</accession>
<reference evidence="5" key="1">
    <citation type="submission" date="2016-11" db="UniProtKB">
        <authorList>
            <consortium name="WormBaseParasite"/>
        </authorList>
    </citation>
    <scope>IDENTIFICATION</scope>
</reference>